<dbReference type="RefSeq" id="XP_010435814.1">
    <property type="nucleotide sequence ID" value="XM_010437512.2"/>
</dbReference>
<dbReference type="SUPFAM" id="SSF52777">
    <property type="entry name" value="CoA-dependent acyltransferases"/>
    <property type="match status" value="1"/>
</dbReference>
<evidence type="ECO:0000313" key="4">
    <source>
        <dbReference type="RefSeq" id="XP_010435814.1"/>
    </source>
</evidence>
<reference evidence="4" key="2">
    <citation type="submission" date="2025-08" db="UniProtKB">
        <authorList>
            <consortium name="RefSeq"/>
        </authorList>
    </citation>
    <scope>IDENTIFICATION</scope>
    <source>
        <tissue evidence="4">Leaf</tissue>
    </source>
</reference>
<evidence type="ECO:0000256" key="1">
    <source>
        <dbReference type="ARBA" id="ARBA00022679"/>
    </source>
</evidence>
<keyword evidence="3" id="KW-1185">Reference proteome</keyword>
<evidence type="ECO:0000256" key="2">
    <source>
        <dbReference type="ARBA" id="ARBA00023315"/>
    </source>
</evidence>
<dbReference type="Pfam" id="PF02458">
    <property type="entry name" value="Transferase"/>
    <property type="match status" value="1"/>
</dbReference>
<keyword evidence="2" id="KW-0012">Acyltransferase</keyword>
<dbReference type="PANTHER" id="PTHR31625">
    <property type="match status" value="1"/>
</dbReference>
<evidence type="ECO:0000313" key="3">
    <source>
        <dbReference type="Proteomes" id="UP000694864"/>
    </source>
</evidence>
<dbReference type="Gene3D" id="3.30.559.10">
    <property type="entry name" value="Chloramphenicol acetyltransferase-like domain"/>
    <property type="match status" value="2"/>
</dbReference>
<name>A0ABM0U4T8_CAMSA</name>
<dbReference type="InterPro" id="IPR051504">
    <property type="entry name" value="Plant_metabolite_acyltrans"/>
</dbReference>
<reference evidence="3" key="1">
    <citation type="journal article" date="2014" name="Nat. Commun.">
        <title>The emerging biofuel crop Camelina sativa retains a highly undifferentiated hexaploid genome structure.</title>
        <authorList>
            <person name="Kagale S."/>
            <person name="Koh C."/>
            <person name="Nixon J."/>
            <person name="Bollina V."/>
            <person name="Clarke W.E."/>
            <person name="Tuteja R."/>
            <person name="Spillane C."/>
            <person name="Robinson S.J."/>
            <person name="Links M.G."/>
            <person name="Clarke C."/>
            <person name="Higgins E.E."/>
            <person name="Huebert T."/>
            <person name="Sharpe A.G."/>
            <person name="Parkin I.A."/>
        </authorList>
    </citation>
    <scope>NUCLEOTIDE SEQUENCE [LARGE SCALE GENOMIC DNA]</scope>
    <source>
        <strain evidence="3">cv. DH55</strain>
    </source>
</reference>
<gene>
    <name evidence="4" type="primary">LOC104719568</name>
</gene>
<dbReference type="Proteomes" id="UP000694864">
    <property type="component" value="Chromosome 10"/>
</dbReference>
<accession>A0ABM0U4T8</accession>
<organism evidence="3 4">
    <name type="scientific">Camelina sativa</name>
    <name type="common">False flax</name>
    <name type="synonym">Myagrum sativum</name>
    <dbReference type="NCBI Taxonomy" id="90675"/>
    <lineage>
        <taxon>Eukaryota</taxon>
        <taxon>Viridiplantae</taxon>
        <taxon>Streptophyta</taxon>
        <taxon>Embryophyta</taxon>
        <taxon>Tracheophyta</taxon>
        <taxon>Spermatophyta</taxon>
        <taxon>Magnoliopsida</taxon>
        <taxon>eudicotyledons</taxon>
        <taxon>Gunneridae</taxon>
        <taxon>Pentapetalae</taxon>
        <taxon>rosids</taxon>
        <taxon>malvids</taxon>
        <taxon>Brassicales</taxon>
        <taxon>Brassicaceae</taxon>
        <taxon>Camelineae</taxon>
        <taxon>Camelina</taxon>
    </lineage>
</organism>
<sequence>MDSSVNIINVERVSPSNSDSSESLTLPLTFFDLIWFKMLAVKRVIFFRLTAATRTFFDSVIVPNLKTSLSLSLSHFLPLVGQLVWKQLDPKPSVVYSPNNAVSFTVAESNADFSRLTGKEPFFSTELHPLVPELQISDDSASVMSFQVTLFPNQGFCIGVAAHHAVLDGKTTTSFLKSWAHICKHQDSSLPHDLIPFYDRTVIKSPPSGDIMILNSWHSLVKMFIGKEPENPKSLQLRPSPVISPDTVRYTLELTPVDIQTLRERLKRESSSSSSSSTQLRLSTFVITYSYALTCVVRARGGDPNRPVGCVFAADCRNIVTPPIPSSYFGNCAIGIGRIPLTADTFMGEEGFLASTRLVSDLVEGLDEGVVWKIPDFVELSRSLPKEAQFLSVSGSTQFGVYGLDFGWGKPEKVVGVLIDQGEAISLAENRDGNGGVEVGFSLKKHEMDALIDLLHNGLKV</sequence>
<dbReference type="GeneID" id="104719568"/>
<proteinExistence type="predicted"/>
<dbReference type="InterPro" id="IPR023213">
    <property type="entry name" value="CAT-like_dom_sf"/>
</dbReference>
<protein>
    <submittedName>
        <fullName evidence="4">Phenolic glucoside malonyltransferase 1-like</fullName>
    </submittedName>
</protein>
<keyword evidence="1" id="KW-0808">Transferase</keyword>